<organism evidence="2 3">
    <name type="scientific">Stutzerimonas stutzeri RCH2</name>
    <dbReference type="NCBI Taxonomy" id="644801"/>
    <lineage>
        <taxon>Bacteria</taxon>
        <taxon>Pseudomonadati</taxon>
        <taxon>Pseudomonadota</taxon>
        <taxon>Gammaproteobacteria</taxon>
        <taxon>Pseudomonadales</taxon>
        <taxon>Pseudomonadaceae</taxon>
        <taxon>Stutzerimonas</taxon>
    </lineage>
</organism>
<protein>
    <recommendedName>
        <fullName evidence="4">Amino acid transporter</fullName>
    </recommendedName>
</protein>
<name>L0GU13_STUST</name>
<dbReference type="Proteomes" id="UP000010820">
    <property type="component" value="Chromosome"/>
</dbReference>
<dbReference type="KEGG" id="psh:Psest_4325"/>
<accession>L0GU13</accession>
<evidence type="ECO:0008006" key="4">
    <source>
        <dbReference type="Google" id="ProtNLM"/>
    </source>
</evidence>
<dbReference type="HOGENOM" id="CLU_2071087_0_0_6"/>
<dbReference type="PATRIC" id="fig|644801.3.peg.4225"/>
<dbReference type="eggNOG" id="ENOG5032Z3P">
    <property type="taxonomic scope" value="Bacteria"/>
</dbReference>
<evidence type="ECO:0000313" key="2">
    <source>
        <dbReference type="EMBL" id="AGA88794.1"/>
    </source>
</evidence>
<reference evidence="2 3" key="1">
    <citation type="submission" date="2011-10" db="EMBL/GenBank/DDBJ databases">
        <title>Complete sequence of chromosome of Pseudomonas stutzeri RCH2.</title>
        <authorList>
            <consortium name="US DOE Joint Genome Institute"/>
            <person name="Lucas S."/>
            <person name="Han J."/>
            <person name="Lapidus A."/>
            <person name="Cheng J.-F."/>
            <person name="Goodwin L."/>
            <person name="Pitluck S."/>
            <person name="Peters L."/>
            <person name="Ovchinnikova G."/>
            <person name="Zeytun A."/>
            <person name="Lu M."/>
            <person name="Detter J.C."/>
            <person name="Han C."/>
            <person name="Tapia R."/>
            <person name="Land M."/>
            <person name="Hauser L."/>
            <person name="Kyrpides N."/>
            <person name="Ivanova N."/>
            <person name="Pagani I."/>
            <person name="Chakraborty R."/>
            <person name="Arkin A."/>
            <person name="Dehal P."/>
            <person name="Wall J."/>
            <person name="Hazen T."/>
            <person name="Woyke T."/>
        </authorList>
    </citation>
    <scope>NUCLEOTIDE SEQUENCE [LARGE SCALE GENOMIC DNA]</scope>
    <source>
        <strain evidence="2 3">RCH2</strain>
    </source>
</reference>
<dbReference type="EMBL" id="CP003071">
    <property type="protein sequence ID" value="AGA88794.1"/>
    <property type="molecule type" value="Genomic_DNA"/>
</dbReference>
<keyword evidence="1" id="KW-0812">Transmembrane</keyword>
<evidence type="ECO:0000313" key="3">
    <source>
        <dbReference type="Proteomes" id="UP000010820"/>
    </source>
</evidence>
<sequence length="124" mass="13953">MTQAIAVSHRTLHSDKARRNYPPPLSHQSLYPRTGGNVDWIDLLQWPAMVVTVIAAWLIGSLQPGRRFVGFCCFLLSNLLWVIWGWHAEAWALITLQVCLALMNLRGVKKNDAPAQPEPDTPRA</sequence>
<dbReference type="STRING" id="644801.Psest_4325"/>
<evidence type="ECO:0000256" key="1">
    <source>
        <dbReference type="SAM" id="Phobius"/>
    </source>
</evidence>
<gene>
    <name evidence="2" type="ORF">Psest_4325</name>
</gene>
<keyword evidence="1" id="KW-1133">Transmembrane helix</keyword>
<keyword evidence="1" id="KW-0472">Membrane</keyword>
<feature type="transmembrane region" description="Helical" evidence="1">
    <location>
        <begin position="43"/>
        <end position="60"/>
    </location>
</feature>
<feature type="transmembrane region" description="Helical" evidence="1">
    <location>
        <begin position="90"/>
        <end position="108"/>
    </location>
</feature>
<proteinExistence type="predicted"/>
<dbReference type="AlphaFoldDB" id="L0GU13"/>